<comment type="subcellular location">
    <subcellularLocation>
        <location evidence="1">Virion</location>
    </subcellularLocation>
</comment>
<protein>
    <recommendedName>
        <fullName evidence="4">Reverse transcriptase domain-containing protein</fullName>
    </recommendedName>
</protein>
<proteinExistence type="predicted"/>
<gene>
    <name evidence="3" type="ORF">Tci_016286</name>
</gene>
<evidence type="ECO:0000256" key="2">
    <source>
        <dbReference type="SAM" id="Coils"/>
    </source>
</evidence>
<evidence type="ECO:0000313" key="3">
    <source>
        <dbReference type="EMBL" id="GEU44308.1"/>
    </source>
</evidence>
<sequence length="878" mass="101317">MQITHERQGKLPINIWERMERELHRRFLPLNLGQVLFNLLQHCTQDDAYNLAVRAENQLEWSSMLIKSFPSIDPSSQHTTKISSIDIKKQIVSTNTKTTKTTNPYARAFIVNKGGETNNSDEDAGAEICHPEGGDYATIEYSAHSFVIRRILLAYKVTDSSQRHKLFKTRWIIFQKIFDVIIDNGSTVNILSRDVVQRLRPPTEKHLNPYKVGRIKSAGDIKVTERQWGYDVKATHKGKENTYIFYHDGVKMVLVPLSDGYNTNVSSSAECLAKGIESVEAKNNRLKKKEMQKSMFKMLLLVMLLKEMILLLKKIMLKNHPYHLLLYLLHHHNHLKIFYPYLRRVEYLEYDKVAQALEIKNLNRRVKKLEKEKKVRVLKLRRRRKGVIIRDPEEQSTTSSIIPTDTKSKDKGKGIMVEEPKPLKKKQQIEIDEEYARKLHAKLNKDIDWDVAIDYVKLKVKEAKRRKLNEEVEDLKRHLEIVPDKDDDVYTEATPLVRKVLVVDYVIIDLNKKPYYKIIRANGTHQLFISFLTLLKNFNREDLEALWSLVKERKAMRDNGAKKISGASCVEVNSRVHEFISGNGSHPLPERISKLTNLKAPGFDAQGVANIFVLAYHLKAPALEETGDPTREAAVYSYIAASLLCLFTKPASNYVSSWSSILKSYSKFYDEPMNVALPNPVELALEKIKSRFAFVSISEGLCDVFKCTPESIIIAMSDNLTDHETKRFERLLEIMAQNDENHQQKMWMYAKLFDETFMYHLQTKTCKFLIYTFAEALRSAAPKKHKGILHISQISGEFENEGFILDDLHDNEEDGQHVDDGSKREEGRRVLMGHQNHYINKLAERLNGYKPLAELAMEQPSPVSVVDAFYTEDPPYPI</sequence>
<dbReference type="InterPro" id="IPR004902">
    <property type="entry name" value="Rhabdo_ncap_2"/>
</dbReference>
<dbReference type="AlphaFoldDB" id="A0A6L2K4H7"/>
<evidence type="ECO:0008006" key="4">
    <source>
        <dbReference type="Google" id="ProtNLM"/>
    </source>
</evidence>
<dbReference type="PANTHER" id="PTHR35046">
    <property type="entry name" value="ZINC KNUCKLE (CCHC-TYPE) FAMILY PROTEIN"/>
    <property type="match status" value="1"/>
</dbReference>
<organism evidence="3">
    <name type="scientific">Tanacetum cinerariifolium</name>
    <name type="common">Dalmatian daisy</name>
    <name type="synonym">Chrysanthemum cinerariifolium</name>
    <dbReference type="NCBI Taxonomy" id="118510"/>
    <lineage>
        <taxon>Eukaryota</taxon>
        <taxon>Viridiplantae</taxon>
        <taxon>Streptophyta</taxon>
        <taxon>Embryophyta</taxon>
        <taxon>Tracheophyta</taxon>
        <taxon>Spermatophyta</taxon>
        <taxon>Magnoliopsida</taxon>
        <taxon>eudicotyledons</taxon>
        <taxon>Gunneridae</taxon>
        <taxon>Pentapetalae</taxon>
        <taxon>asterids</taxon>
        <taxon>campanulids</taxon>
        <taxon>Asterales</taxon>
        <taxon>Asteraceae</taxon>
        <taxon>Asteroideae</taxon>
        <taxon>Anthemideae</taxon>
        <taxon>Anthemidinae</taxon>
        <taxon>Tanacetum</taxon>
    </lineage>
</organism>
<reference evidence="3" key="1">
    <citation type="journal article" date="2019" name="Sci. Rep.">
        <title>Draft genome of Tanacetum cinerariifolium, the natural source of mosquito coil.</title>
        <authorList>
            <person name="Yamashiro T."/>
            <person name="Shiraishi A."/>
            <person name="Satake H."/>
            <person name="Nakayama K."/>
        </authorList>
    </citation>
    <scope>NUCLEOTIDE SEQUENCE</scope>
</reference>
<evidence type="ECO:0000256" key="1">
    <source>
        <dbReference type="ARBA" id="ARBA00004328"/>
    </source>
</evidence>
<keyword evidence="2" id="KW-0175">Coiled coil</keyword>
<comment type="caution">
    <text evidence="3">The sequence shown here is derived from an EMBL/GenBank/DDBJ whole genome shotgun (WGS) entry which is preliminary data.</text>
</comment>
<accession>A0A6L2K4H7</accession>
<dbReference type="Pfam" id="PF03216">
    <property type="entry name" value="Rhabdo_ncap_2"/>
    <property type="match status" value="2"/>
</dbReference>
<feature type="coiled-coil region" evidence="2">
    <location>
        <begin position="352"/>
        <end position="379"/>
    </location>
</feature>
<dbReference type="EMBL" id="BKCJ010001829">
    <property type="protein sequence ID" value="GEU44308.1"/>
    <property type="molecule type" value="Genomic_DNA"/>
</dbReference>
<name>A0A6L2K4H7_TANCI</name>
<dbReference type="PANTHER" id="PTHR35046:SF9">
    <property type="entry name" value="RNA-DIRECTED DNA POLYMERASE"/>
    <property type="match status" value="1"/>
</dbReference>